<dbReference type="InterPro" id="IPR043502">
    <property type="entry name" value="DNA/RNA_pol_sf"/>
</dbReference>
<feature type="transmembrane region" description="Helical" evidence="22">
    <location>
        <begin position="1446"/>
        <end position="1466"/>
    </location>
</feature>
<dbReference type="GO" id="GO:0006310">
    <property type="term" value="P:DNA recombination"/>
    <property type="evidence" value="ECO:0007669"/>
    <property type="project" value="UniProtKB-KW"/>
</dbReference>
<feature type="region of interest" description="Disordered" evidence="21">
    <location>
        <begin position="244"/>
        <end position="316"/>
    </location>
</feature>
<keyword evidence="28" id="KW-1185">Reference proteome</keyword>
<dbReference type="Gene3D" id="1.10.340.70">
    <property type="match status" value="1"/>
</dbReference>
<dbReference type="SUPFAM" id="SSF53098">
    <property type="entry name" value="Ribonuclease H-like"/>
    <property type="match status" value="1"/>
</dbReference>
<evidence type="ECO:0000259" key="26">
    <source>
        <dbReference type="PROSITE" id="PS50994"/>
    </source>
</evidence>
<evidence type="ECO:0000256" key="2">
    <source>
        <dbReference type="ARBA" id="ARBA00010879"/>
    </source>
</evidence>
<dbReference type="InterPro" id="IPR001878">
    <property type="entry name" value="Znf_CCHC"/>
</dbReference>
<keyword evidence="16" id="KW-0239">DNA-directed DNA polymerase</keyword>
<keyword evidence="8" id="KW-0540">Nuclease</keyword>
<keyword evidence="12" id="KW-0378">Hydrolase</keyword>
<dbReference type="GO" id="GO:0006508">
    <property type="term" value="P:proteolysis"/>
    <property type="evidence" value="ECO:0007669"/>
    <property type="project" value="UniProtKB-KW"/>
</dbReference>
<evidence type="ECO:0000256" key="6">
    <source>
        <dbReference type="ARBA" id="ARBA00022679"/>
    </source>
</evidence>
<proteinExistence type="inferred from homology"/>
<dbReference type="InterPro" id="IPR041588">
    <property type="entry name" value="Integrase_H2C2"/>
</dbReference>
<dbReference type="GO" id="GO:0004523">
    <property type="term" value="F:RNA-DNA hybrid ribonuclease activity"/>
    <property type="evidence" value="ECO:0007669"/>
    <property type="project" value="UniProtKB-EC"/>
</dbReference>
<keyword evidence="9" id="KW-0479">Metal-binding</keyword>
<evidence type="ECO:0000256" key="16">
    <source>
        <dbReference type="ARBA" id="ARBA00022932"/>
    </source>
</evidence>
<evidence type="ECO:0000256" key="15">
    <source>
        <dbReference type="ARBA" id="ARBA00022918"/>
    </source>
</evidence>
<dbReference type="InterPro" id="IPR023780">
    <property type="entry name" value="Chromo_domain"/>
</dbReference>
<evidence type="ECO:0000256" key="8">
    <source>
        <dbReference type="ARBA" id="ARBA00022722"/>
    </source>
</evidence>
<dbReference type="Gene3D" id="2.40.50.40">
    <property type="match status" value="1"/>
</dbReference>
<dbReference type="InterPro" id="IPR056924">
    <property type="entry name" value="SH3_Tf2-1"/>
</dbReference>
<evidence type="ECO:0000256" key="9">
    <source>
        <dbReference type="ARBA" id="ARBA00022723"/>
    </source>
</evidence>
<evidence type="ECO:0000256" key="14">
    <source>
        <dbReference type="ARBA" id="ARBA00022908"/>
    </source>
</evidence>
<evidence type="ECO:0000313" key="28">
    <source>
        <dbReference type="Proteomes" id="UP000694395"/>
    </source>
</evidence>
<dbReference type="PANTHER" id="PTHR37984:SF5">
    <property type="entry name" value="PROTEIN NYNRIN-LIKE"/>
    <property type="match status" value="1"/>
</dbReference>
<dbReference type="FunFam" id="3.30.420.10:FF:000032">
    <property type="entry name" value="Retrovirus-related Pol polyprotein from transposon 297-like Protein"/>
    <property type="match status" value="1"/>
</dbReference>
<keyword evidence="20" id="KW-0863">Zinc-finger</keyword>
<evidence type="ECO:0000256" key="21">
    <source>
        <dbReference type="SAM" id="MobiDB-lite"/>
    </source>
</evidence>
<keyword evidence="5" id="KW-0645">Protease</keyword>
<keyword evidence="20" id="KW-0862">Zinc</keyword>
<dbReference type="InterPro" id="IPR000477">
    <property type="entry name" value="RT_dom"/>
</dbReference>
<dbReference type="EC" id="2.7.7.49" evidence="4"/>
<dbReference type="Gene3D" id="3.10.10.10">
    <property type="entry name" value="HIV Type 1 Reverse Transcriptase, subunit A, domain 1"/>
    <property type="match status" value="1"/>
</dbReference>
<keyword evidence="22" id="KW-1133">Transmembrane helix</keyword>
<dbReference type="PROSITE" id="PS50994">
    <property type="entry name" value="INTEGRASE"/>
    <property type="match status" value="1"/>
</dbReference>
<keyword evidence="6" id="KW-0808">Transferase</keyword>
<feature type="domain" description="Reverse transcriptase" evidence="25">
    <location>
        <begin position="527"/>
        <end position="706"/>
    </location>
</feature>
<dbReference type="Pfam" id="PF17921">
    <property type="entry name" value="Integrase_H2C2"/>
    <property type="match status" value="1"/>
</dbReference>
<dbReference type="Gene3D" id="2.40.70.10">
    <property type="entry name" value="Acid Proteases"/>
    <property type="match status" value="1"/>
</dbReference>
<comment type="similarity">
    <text evidence="2">Belongs to the beta type-B retroviral polymerase family. HERV class-II K(HML-2) pol subfamily.</text>
</comment>
<dbReference type="FunFam" id="3.30.70.270:FF:000020">
    <property type="entry name" value="Transposon Tf2-6 polyprotein-like Protein"/>
    <property type="match status" value="1"/>
</dbReference>
<reference evidence="27" key="2">
    <citation type="submission" date="2025-08" db="UniProtKB">
        <authorList>
            <consortium name="Ensembl"/>
        </authorList>
    </citation>
    <scope>IDENTIFICATION</scope>
</reference>
<dbReference type="CDD" id="cd01647">
    <property type="entry name" value="RT_LTR"/>
    <property type="match status" value="1"/>
</dbReference>
<name>A0A8K9XXV7_ONCMY</name>
<dbReference type="InterPro" id="IPR021109">
    <property type="entry name" value="Peptidase_aspartic_dom_sf"/>
</dbReference>
<dbReference type="Gene3D" id="3.10.20.370">
    <property type="match status" value="1"/>
</dbReference>
<feature type="domain" description="Chromo" evidence="23">
    <location>
        <begin position="1349"/>
        <end position="1407"/>
    </location>
</feature>
<evidence type="ECO:0000313" key="27">
    <source>
        <dbReference type="Ensembl" id="ENSOMYP00000140276.1"/>
    </source>
</evidence>
<reference evidence="27" key="1">
    <citation type="submission" date="2020-07" db="EMBL/GenBank/DDBJ databases">
        <title>A long reads based de novo assembly of the rainbow trout Arlee double haploid line genome.</title>
        <authorList>
            <person name="Gao G."/>
            <person name="Palti Y."/>
        </authorList>
    </citation>
    <scope>NUCLEOTIDE SEQUENCE [LARGE SCALE GENOMIC DNA]</scope>
</reference>
<feature type="domain" description="Integrase catalytic" evidence="26">
    <location>
        <begin position="1046"/>
        <end position="1205"/>
    </location>
</feature>
<keyword evidence="22" id="KW-0812">Transmembrane</keyword>
<evidence type="ECO:0000259" key="25">
    <source>
        <dbReference type="PROSITE" id="PS50878"/>
    </source>
</evidence>
<keyword evidence="18" id="KW-0233">DNA recombination</keyword>
<sequence length="1468" mass="163625">MESAGAAASPLPSMEERVLHHTSVLHRIGSAMDQMMERMDRWERSGLPTSSLAPPSPAPPVPATTSGSGALRLTLPREYDGTAAGCQGFLLQLELYLATVRPAPSGEESVSALVSCLTGRALEWANAVWNGPDSARDNYPEFTRRFRAVFDHPPEGRAAGERLFHLRQETRSAQDFALEFRTLAAGAGWNDRALVDHFRCSLREDVRRELACRDTTCTLDELIDLAIRLDNLLAARGRSDQALSFPLPSPPAPIPMELGGAASRGTGGGVSSCTSCGRRGHTSDRCWRNSSGSRDGRRSTARSPQVSKHQTHPEPPVGHVYVLTSFPGFFPSLQHKALVDSGAAGNFMDRGLALRLGIPLVSLDQPFPVHSLDSRPLGSGVIREATVPLDMVTQGDHKEQISLFLIDSPAFPVVLGVPWLAQHNPVISWRQGALKGWSEECSGRCRGVAVGATTVESPDQVSTVRIPSEYADLAIAFSKRKATQLPPHRREDCVINLLENAALPRSHVYPLSQEETVAMETYVAESLRQGYIRPSASPVSSSFFFVKKKDGGLRPCIDYRGLNSITVGFSYPLPLIATAVESFHGARFFTKLDLRSAYNLVRIRGGDEWKTAFSTTSGHYEYRVMPYGLKNAPAVFQSFVDEILRDLLGQGVVVYIDDILIYSATRAAHVSLVRKVLGRLLEHDLYCKAEKCEFFKQSVSFLGYRISTSGVVMEDDRVTAVRNWPTPTTVKEVQRFLGFANYYRRFIRGFGQVAAPITSLLKGGPVRLRWSAEAGRAFTRLKELFTNAPVLAHPDPSLAFIVEVDASEAGVGAVLSQRSGVPPKLRSCAFFSSKLSPAERNYDVGDRELLAVVKALKVWRHWLEGAKHPFLIWTDHRNLEYIRAAKRLNPRQARWAMFFTRFRFTLSYRPGSQNTKADALSRLYDTEERPVEPAPIISPSCLVAPVVWEVDAEIEEASRSEPAPPNCPVGTQYVPRGVRDKLIRWAHTLPSSGHPGIERTVRSLRGRYWWPTLAKDVRFYVSSCSVCAQSKAPRHLPRGKLQPLPVPQRPWTHLSVDFLTDLPPSQGSTTILVVVDRFSKSCRLIPLPGLPTALQTAEALFTHVFRHYGVPEDIVSDRGPQFTSRVWRAFMERLGVSVSLTSGFHPESNGQVERVNQDVGRFLRSYCRDRPGEWARYVPWAELAQNSLRHSSTNLSPFECVLGYQPVLAPWHQSQTEAPAVEEWVQRSKDTWKAVQDSLRLAGERQKRSADQHRSEAPVFAPGDRVWLSTRNLSLRLPCRKLGPQCVGPFKVLRRINEVCYRLQLPRYYRINPSFHVSLLRPVVAGPLQEGEVPEVPPPPLDIEGSPAYTVRGILDSRRRVGGLQYLVDWEGYGPEERCWVPVRDILDPSLLRDFHRLHPDRPAPRPPGRPRGRWRRAAGAARQGGGYCHDFRRGWLSCLFGRCSAVVVTVLLATTDPFFVCLLVLSY</sequence>
<dbReference type="GO" id="GO:0008270">
    <property type="term" value="F:zinc ion binding"/>
    <property type="evidence" value="ECO:0007669"/>
    <property type="project" value="UniProtKB-KW"/>
</dbReference>
<evidence type="ECO:0000256" key="1">
    <source>
        <dbReference type="ARBA" id="ARBA00004123"/>
    </source>
</evidence>
<dbReference type="Pfam" id="PF24626">
    <property type="entry name" value="SH3_Tf2-1"/>
    <property type="match status" value="1"/>
</dbReference>
<keyword evidence="15" id="KW-0695">RNA-directed DNA polymerase</keyword>
<keyword evidence="13" id="KW-0460">Magnesium</keyword>
<keyword evidence="17" id="KW-0238">DNA-binding</keyword>
<dbReference type="SUPFAM" id="SSF56672">
    <property type="entry name" value="DNA/RNA polymerases"/>
    <property type="match status" value="1"/>
</dbReference>
<dbReference type="GO" id="GO:0015074">
    <property type="term" value="P:DNA integration"/>
    <property type="evidence" value="ECO:0007669"/>
    <property type="project" value="UniProtKB-KW"/>
</dbReference>
<dbReference type="GO" id="GO:0003677">
    <property type="term" value="F:DNA binding"/>
    <property type="evidence" value="ECO:0007669"/>
    <property type="project" value="UniProtKB-KW"/>
</dbReference>
<dbReference type="SMART" id="SM00298">
    <property type="entry name" value="CHROMO"/>
    <property type="match status" value="1"/>
</dbReference>
<keyword evidence="7" id="KW-0548">Nucleotidyltransferase</keyword>
<dbReference type="CDD" id="cd00303">
    <property type="entry name" value="retropepsin_like"/>
    <property type="match status" value="1"/>
</dbReference>
<dbReference type="InterPro" id="IPR000953">
    <property type="entry name" value="Chromo/chromo_shadow_dom"/>
</dbReference>
<evidence type="ECO:0000256" key="4">
    <source>
        <dbReference type="ARBA" id="ARBA00012493"/>
    </source>
</evidence>
<dbReference type="GO" id="GO:0003887">
    <property type="term" value="F:DNA-directed DNA polymerase activity"/>
    <property type="evidence" value="ECO:0007669"/>
    <property type="project" value="UniProtKB-KW"/>
</dbReference>
<keyword evidence="14" id="KW-0229">DNA integration</keyword>
<feature type="domain" description="CCHC-type" evidence="24">
    <location>
        <begin position="273"/>
        <end position="286"/>
    </location>
</feature>
<dbReference type="InterPro" id="IPR050951">
    <property type="entry name" value="Retrovirus_Pol_polyprotein"/>
</dbReference>
<evidence type="ECO:0000256" key="20">
    <source>
        <dbReference type="PROSITE-ProRule" id="PRU00047"/>
    </source>
</evidence>
<evidence type="ECO:0000256" key="3">
    <source>
        <dbReference type="ARBA" id="ARBA00012180"/>
    </source>
</evidence>
<dbReference type="PANTHER" id="PTHR37984">
    <property type="entry name" value="PROTEIN CBG26694"/>
    <property type="match status" value="1"/>
</dbReference>
<keyword evidence="11" id="KW-0255">Endonuclease</keyword>
<dbReference type="SUPFAM" id="SSF54160">
    <property type="entry name" value="Chromo domain-like"/>
    <property type="match status" value="1"/>
</dbReference>
<dbReference type="GeneTree" id="ENSGT01040000240511"/>
<keyword evidence="10" id="KW-0064">Aspartyl protease</keyword>
<protein>
    <recommendedName>
        <fullName evidence="19">Gypsy retrotransposon integrase-like protein 1</fullName>
        <ecNumber evidence="4">2.7.7.49</ecNumber>
        <ecNumber evidence="3">3.1.26.4</ecNumber>
    </recommendedName>
</protein>
<dbReference type="Pfam" id="PF00665">
    <property type="entry name" value="rve"/>
    <property type="match status" value="1"/>
</dbReference>
<dbReference type="InterPro" id="IPR016197">
    <property type="entry name" value="Chromo-like_dom_sf"/>
</dbReference>
<evidence type="ECO:0000259" key="24">
    <source>
        <dbReference type="PROSITE" id="PS50158"/>
    </source>
</evidence>
<dbReference type="PROSITE" id="PS50158">
    <property type="entry name" value="ZF_CCHC"/>
    <property type="match status" value="1"/>
</dbReference>
<evidence type="ECO:0000259" key="23">
    <source>
        <dbReference type="PROSITE" id="PS50013"/>
    </source>
</evidence>
<dbReference type="InterPro" id="IPR043128">
    <property type="entry name" value="Rev_trsase/Diguanyl_cyclase"/>
</dbReference>
<dbReference type="InterPro" id="IPR005162">
    <property type="entry name" value="Retrotrans_gag_dom"/>
</dbReference>
<keyword evidence="22" id="KW-0472">Membrane</keyword>
<dbReference type="PROSITE" id="PS50013">
    <property type="entry name" value="CHROMO_2"/>
    <property type="match status" value="1"/>
</dbReference>
<dbReference type="Pfam" id="PF00385">
    <property type="entry name" value="Chromo"/>
    <property type="match status" value="1"/>
</dbReference>
<reference evidence="27" key="3">
    <citation type="submission" date="2025-09" db="UniProtKB">
        <authorList>
            <consortium name="Ensembl"/>
        </authorList>
    </citation>
    <scope>IDENTIFICATION</scope>
</reference>
<dbReference type="Pfam" id="PF08284">
    <property type="entry name" value="RVP_2"/>
    <property type="match status" value="1"/>
</dbReference>
<accession>A0A8K9XXV7</accession>
<organism evidence="27 28">
    <name type="scientific">Oncorhynchus mykiss</name>
    <name type="common">Rainbow trout</name>
    <name type="synonym">Salmo gairdneri</name>
    <dbReference type="NCBI Taxonomy" id="8022"/>
    <lineage>
        <taxon>Eukaryota</taxon>
        <taxon>Metazoa</taxon>
        <taxon>Chordata</taxon>
        <taxon>Craniata</taxon>
        <taxon>Vertebrata</taxon>
        <taxon>Euteleostomi</taxon>
        <taxon>Actinopterygii</taxon>
        <taxon>Neopterygii</taxon>
        <taxon>Teleostei</taxon>
        <taxon>Protacanthopterygii</taxon>
        <taxon>Salmoniformes</taxon>
        <taxon>Salmonidae</taxon>
        <taxon>Salmoninae</taxon>
        <taxon>Oncorhynchus</taxon>
    </lineage>
</organism>
<dbReference type="Pfam" id="PF17917">
    <property type="entry name" value="RT_RNaseH"/>
    <property type="match status" value="1"/>
</dbReference>
<evidence type="ECO:0000256" key="7">
    <source>
        <dbReference type="ARBA" id="ARBA00022695"/>
    </source>
</evidence>
<dbReference type="Gene3D" id="3.30.420.10">
    <property type="entry name" value="Ribonuclease H-like superfamily/Ribonuclease H"/>
    <property type="match status" value="1"/>
</dbReference>
<dbReference type="FunFam" id="3.10.20.370:FF:000003">
    <property type="entry name" value="Transposon Tf2-6 polyprotein"/>
    <property type="match status" value="1"/>
</dbReference>
<dbReference type="EC" id="3.1.26.4" evidence="3"/>
<evidence type="ECO:0000256" key="10">
    <source>
        <dbReference type="ARBA" id="ARBA00022750"/>
    </source>
</evidence>
<dbReference type="InterPro" id="IPR012337">
    <property type="entry name" value="RNaseH-like_sf"/>
</dbReference>
<evidence type="ECO:0000256" key="5">
    <source>
        <dbReference type="ARBA" id="ARBA00022670"/>
    </source>
</evidence>
<dbReference type="GO" id="GO:0005634">
    <property type="term" value="C:nucleus"/>
    <property type="evidence" value="ECO:0007669"/>
    <property type="project" value="UniProtKB-SubCell"/>
</dbReference>
<evidence type="ECO:0000256" key="22">
    <source>
        <dbReference type="SAM" id="Phobius"/>
    </source>
</evidence>
<dbReference type="Pfam" id="PF00078">
    <property type="entry name" value="RVT_1"/>
    <property type="match status" value="1"/>
</dbReference>
<dbReference type="Gene3D" id="3.30.70.270">
    <property type="match status" value="2"/>
</dbReference>
<evidence type="ECO:0000256" key="13">
    <source>
        <dbReference type="ARBA" id="ARBA00022842"/>
    </source>
</evidence>
<evidence type="ECO:0000256" key="12">
    <source>
        <dbReference type="ARBA" id="ARBA00022801"/>
    </source>
</evidence>
<dbReference type="Ensembl" id="ENSOMYT00000154209.1">
    <property type="protein sequence ID" value="ENSOMYP00000140276.1"/>
    <property type="gene ID" value="ENSOMYG00000050004.1"/>
</dbReference>
<feature type="region of interest" description="Disordered" evidence="21">
    <location>
        <begin position="1398"/>
        <end position="1417"/>
    </location>
</feature>
<dbReference type="SUPFAM" id="SSF50630">
    <property type="entry name" value="Acid proteases"/>
    <property type="match status" value="1"/>
</dbReference>
<dbReference type="Proteomes" id="UP000694395">
    <property type="component" value="Chromosome 31"/>
</dbReference>
<dbReference type="GO" id="GO:0004190">
    <property type="term" value="F:aspartic-type endopeptidase activity"/>
    <property type="evidence" value="ECO:0007669"/>
    <property type="project" value="UniProtKB-KW"/>
</dbReference>
<dbReference type="InterPro" id="IPR001584">
    <property type="entry name" value="Integrase_cat-core"/>
</dbReference>
<evidence type="ECO:0000256" key="17">
    <source>
        <dbReference type="ARBA" id="ARBA00023125"/>
    </source>
</evidence>
<feature type="region of interest" description="Disordered" evidence="21">
    <location>
        <begin position="44"/>
        <end position="69"/>
    </location>
</feature>
<evidence type="ECO:0000256" key="19">
    <source>
        <dbReference type="ARBA" id="ARBA00039658"/>
    </source>
</evidence>
<dbReference type="PROSITE" id="PS50878">
    <property type="entry name" value="RT_POL"/>
    <property type="match status" value="1"/>
</dbReference>
<evidence type="ECO:0000256" key="11">
    <source>
        <dbReference type="ARBA" id="ARBA00022759"/>
    </source>
</evidence>
<dbReference type="Pfam" id="PF03732">
    <property type="entry name" value="Retrotrans_gag"/>
    <property type="match status" value="1"/>
</dbReference>
<dbReference type="GO" id="GO:0003964">
    <property type="term" value="F:RNA-directed DNA polymerase activity"/>
    <property type="evidence" value="ECO:0007669"/>
    <property type="project" value="UniProtKB-KW"/>
</dbReference>
<comment type="subcellular location">
    <subcellularLocation>
        <location evidence="1">Nucleus</location>
    </subcellularLocation>
</comment>
<dbReference type="CDD" id="cd09274">
    <property type="entry name" value="RNase_HI_RT_Ty3"/>
    <property type="match status" value="1"/>
</dbReference>
<dbReference type="InterPro" id="IPR036397">
    <property type="entry name" value="RNaseH_sf"/>
</dbReference>
<dbReference type="InterPro" id="IPR041373">
    <property type="entry name" value="RT_RNaseH"/>
</dbReference>
<evidence type="ECO:0000256" key="18">
    <source>
        <dbReference type="ARBA" id="ARBA00023172"/>
    </source>
</evidence>